<dbReference type="InterPro" id="IPR002931">
    <property type="entry name" value="Transglutaminase-like"/>
</dbReference>
<dbReference type="eggNOG" id="COG1305">
    <property type="taxonomic scope" value="Bacteria"/>
</dbReference>
<sequence length="235" mass="26664">MMDADPIYLRPTAIIDSDHPSVRDLAEKTVRGCGDPRQMAVRLYLAVRDGIWYSPYLPFEEPLYYRASYVLSCGKSFCIPKASLLCALSRACGIPCRLGFANVRNHLAGERLTDRLGTDVFVYHAFAEFFLGGGWVKATPAFNRELCEWYRVPPLDFNGRDDSLFQAFNSEHQRYMEYIEFIGSYADVPVEEIVNAFVKTYGERRAESWAQRRRDGGCDSGGRPVVEKNSAGDNR</sequence>
<dbReference type="InterPro" id="IPR038765">
    <property type="entry name" value="Papain-like_cys_pep_sf"/>
</dbReference>
<feature type="region of interest" description="Disordered" evidence="1">
    <location>
        <begin position="212"/>
        <end position="235"/>
    </location>
</feature>
<proteinExistence type="predicted"/>
<organism evidence="3 4">
    <name type="scientific">Syntrophobacter fumaroxidans (strain DSM 10017 / MPOB)</name>
    <dbReference type="NCBI Taxonomy" id="335543"/>
    <lineage>
        <taxon>Bacteria</taxon>
        <taxon>Pseudomonadati</taxon>
        <taxon>Thermodesulfobacteriota</taxon>
        <taxon>Syntrophobacteria</taxon>
        <taxon>Syntrophobacterales</taxon>
        <taxon>Syntrophobacteraceae</taxon>
        <taxon>Syntrophobacter</taxon>
    </lineage>
</organism>
<dbReference type="Gene3D" id="3.10.620.30">
    <property type="match status" value="1"/>
</dbReference>
<dbReference type="HOGENOM" id="CLU_087197_0_0_7"/>
<dbReference type="PANTHER" id="PTHR33490:SF3">
    <property type="entry name" value="CONSERVED INTEGRAL MEMBRANE PROTEIN"/>
    <property type="match status" value="1"/>
</dbReference>
<dbReference type="Proteomes" id="UP000001784">
    <property type="component" value="Chromosome"/>
</dbReference>
<evidence type="ECO:0000259" key="2">
    <source>
        <dbReference type="SMART" id="SM00460"/>
    </source>
</evidence>
<evidence type="ECO:0000256" key="1">
    <source>
        <dbReference type="SAM" id="MobiDB-lite"/>
    </source>
</evidence>
<dbReference type="Pfam" id="PF01841">
    <property type="entry name" value="Transglut_core"/>
    <property type="match status" value="1"/>
</dbReference>
<dbReference type="STRING" id="335543.Sfum_1539"/>
<dbReference type="RefSeq" id="WP_011698398.1">
    <property type="nucleotide sequence ID" value="NC_008554.1"/>
</dbReference>
<dbReference type="OrthoDB" id="4697328at2"/>
<dbReference type="EMBL" id="CP000478">
    <property type="protein sequence ID" value="ABK17227.1"/>
    <property type="molecule type" value="Genomic_DNA"/>
</dbReference>
<keyword evidence="4" id="KW-1185">Reference proteome</keyword>
<dbReference type="SMART" id="SM00460">
    <property type="entry name" value="TGc"/>
    <property type="match status" value="1"/>
</dbReference>
<gene>
    <name evidence="3" type="ordered locus">Sfum_1539</name>
</gene>
<dbReference type="AlphaFoldDB" id="A0LIH5"/>
<evidence type="ECO:0000313" key="3">
    <source>
        <dbReference type="EMBL" id="ABK17227.1"/>
    </source>
</evidence>
<dbReference type="SUPFAM" id="SSF54001">
    <property type="entry name" value="Cysteine proteinases"/>
    <property type="match status" value="1"/>
</dbReference>
<dbReference type="PANTHER" id="PTHR33490">
    <property type="entry name" value="BLR5614 PROTEIN-RELATED"/>
    <property type="match status" value="1"/>
</dbReference>
<reference evidence="3 4" key="1">
    <citation type="submission" date="2006-10" db="EMBL/GenBank/DDBJ databases">
        <title>Complete sequence of Syntrophobacter fumaroxidans MPOB.</title>
        <authorList>
            <consortium name="US DOE Joint Genome Institute"/>
            <person name="Copeland A."/>
            <person name="Lucas S."/>
            <person name="Lapidus A."/>
            <person name="Barry K."/>
            <person name="Detter J.C."/>
            <person name="Glavina del Rio T."/>
            <person name="Hammon N."/>
            <person name="Israni S."/>
            <person name="Pitluck S."/>
            <person name="Goltsman E.G."/>
            <person name="Martinez M."/>
            <person name="Schmutz J."/>
            <person name="Larimer F."/>
            <person name="Land M."/>
            <person name="Hauser L."/>
            <person name="Kyrpides N."/>
            <person name="Kim E."/>
            <person name="Boone D.R."/>
            <person name="Brockman F."/>
            <person name="Culley D."/>
            <person name="Ferry J."/>
            <person name="Gunsalus R."/>
            <person name="McInerney M.J."/>
            <person name="Morrison M."/>
            <person name="Plugge C."/>
            <person name="Rohlin L."/>
            <person name="Scholten J."/>
            <person name="Sieber J."/>
            <person name="Stams A.J.M."/>
            <person name="Worm P."/>
            <person name="Henstra A.M."/>
            <person name="Richardson P."/>
        </authorList>
    </citation>
    <scope>NUCLEOTIDE SEQUENCE [LARGE SCALE GENOMIC DNA]</scope>
    <source>
        <strain evidence="4">DSM 10017 / MPOB</strain>
    </source>
</reference>
<dbReference type="KEGG" id="sfu:Sfum_1539"/>
<protein>
    <submittedName>
        <fullName evidence="3">Transglutaminase domain protein</fullName>
    </submittedName>
</protein>
<dbReference type="InParanoid" id="A0LIH5"/>
<feature type="domain" description="Transglutaminase-like" evidence="2">
    <location>
        <begin position="70"/>
        <end position="142"/>
    </location>
</feature>
<name>A0LIH5_SYNFM</name>
<accession>A0LIH5</accession>
<evidence type="ECO:0000313" key="4">
    <source>
        <dbReference type="Proteomes" id="UP000001784"/>
    </source>
</evidence>